<feature type="domain" description="SpaA-like prealbumin fold" evidence="6">
    <location>
        <begin position="643"/>
        <end position="716"/>
    </location>
</feature>
<organism evidence="8 9">
    <name type="scientific">Candidatus Mediterraneibacter gallistercoris</name>
    <dbReference type="NCBI Taxonomy" id="2838671"/>
    <lineage>
        <taxon>Bacteria</taxon>
        <taxon>Bacillati</taxon>
        <taxon>Bacillota</taxon>
        <taxon>Clostridia</taxon>
        <taxon>Lachnospirales</taxon>
        <taxon>Lachnospiraceae</taxon>
        <taxon>Mediterraneibacter</taxon>
    </lineage>
</organism>
<dbReference type="InterPro" id="IPR041033">
    <property type="entry name" value="SpaA_PFL_dom_1"/>
</dbReference>
<dbReference type="Pfam" id="PF20610">
    <property type="entry name" value="TED_2"/>
    <property type="match status" value="1"/>
</dbReference>
<feature type="chain" id="PRO_5038581388" evidence="5">
    <location>
        <begin position="33"/>
        <end position="928"/>
    </location>
</feature>
<evidence type="ECO:0000259" key="6">
    <source>
        <dbReference type="Pfam" id="PF17802"/>
    </source>
</evidence>
<feature type="non-terminal residue" evidence="8">
    <location>
        <position position="928"/>
    </location>
</feature>
<dbReference type="Pfam" id="PF17802">
    <property type="entry name" value="SpaA"/>
    <property type="match status" value="4"/>
</dbReference>
<feature type="compositionally biased region" description="Basic and acidic residues" evidence="4">
    <location>
        <begin position="173"/>
        <end position="195"/>
    </location>
</feature>
<accession>A0A9D2P6D5</accession>
<evidence type="ECO:0000256" key="1">
    <source>
        <dbReference type="ARBA" id="ARBA00007257"/>
    </source>
</evidence>
<name>A0A9D2P6D5_9FIRM</name>
<feature type="domain" description="Thioester" evidence="7">
    <location>
        <begin position="243"/>
        <end position="375"/>
    </location>
</feature>
<dbReference type="AlphaFoldDB" id="A0A9D2P6D5"/>
<dbReference type="PANTHER" id="PTHR36108:SF13">
    <property type="entry name" value="COLOSSIN-B-RELATED"/>
    <property type="match status" value="1"/>
</dbReference>
<feature type="region of interest" description="Disordered" evidence="4">
    <location>
        <begin position="135"/>
        <end position="196"/>
    </location>
</feature>
<reference evidence="8" key="1">
    <citation type="journal article" date="2021" name="PeerJ">
        <title>Extensive microbial diversity within the chicken gut microbiome revealed by metagenomics and culture.</title>
        <authorList>
            <person name="Gilroy R."/>
            <person name="Ravi A."/>
            <person name="Getino M."/>
            <person name="Pursley I."/>
            <person name="Horton D.L."/>
            <person name="Alikhan N.F."/>
            <person name="Baker D."/>
            <person name="Gharbi K."/>
            <person name="Hall N."/>
            <person name="Watson M."/>
            <person name="Adriaenssens E.M."/>
            <person name="Foster-Nyarko E."/>
            <person name="Jarju S."/>
            <person name="Secka A."/>
            <person name="Antonio M."/>
            <person name="Oren A."/>
            <person name="Chaudhuri R.R."/>
            <person name="La Ragione R."/>
            <person name="Hildebrand F."/>
            <person name="Pallen M.J."/>
        </authorList>
    </citation>
    <scope>NUCLEOTIDE SEQUENCE</scope>
    <source>
        <strain evidence="8">CHK165-2605</strain>
    </source>
</reference>
<dbReference type="InterPro" id="IPR013783">
    <property type="entry name" value="Ig-like_fold"/>
</dbReference>
<proteinExistence type="inferred from homology"/>
<evidence type="ECO:0000313" key="8">
    <source>
        <dbReference type="EMBL" id="HJC44231.1"/>
    </source>
</evidence>
<feature type="domain" description="SpaA-like prealbumin fold" evidence="6">
    <location>
        <begin position="730"/>
        <end position="830"/>
    </location>
</feature>
<evidence type="ECO:0000256" key="3">
    <source>
        <dbReference type="ARBA" id="ARBA00022729"/>
    </source>
</evidence>
<dbReference type="EMBL" id="DWWI01000234">
    <property type="protein sequence ID" value="HJC44231.1"/>
    <property type="molecule type" value="Genomic_DNA"/>
</dbReference>
<evidence type="ECO:0000259" key="7">
    <source>
        <dbReference type="Pfam" id="PF20610"/>
    </source>
</evidence>
<gene>
    <name evidence="8" type="ORF">H9756_11255</name>
</gene>
<dbReference type="Gene3D" id="2.60.40.10">
    <property type="entry name" value="Immunoglobulins"/>
    <property type="match status" value="4"/>
</dbReference>
<dbReference type="SUPFAM" id="SSF49478">
    <property type="entry name" value="Cna protein B-type domain"/>
    <property type="match status" value="1"/>
</dbReference>
<feature type="compositionally biased region" description="Acidic residues" evidence="4">
    <location>
        <begin position="160"/>
        <end position="172"/>
    </location>
</feature>
<dbReference type="PANTHER" id="PTHR36108">
    <property type="entry name" value="COLOSSIN-B-RELATED"/>
    <property type="match status" value="1"/>
</dbReference>
<sequence>MRKKRKAARLISGCMALVSFLSAVVSPMMVSAAESPIERVPYYEEVKDQLDMDEVVTAQDYEVTVGASFDINCDFSGIEIPDNKKVKVTFQEALNEDGDSFATDHEDTYQAVYYVEPQTTSHPMYQISRNITVKEASSSEEVKDSGTEASPGQDKKESEPENSDEEGESETPAEMHSEEEFDKALERSEDQKTVDEDSGLTLGEVLLQAADQGVDIQSLEVGESVTFTAQAPRARAARATQPVTITQGSYYYYADYGLGSYVTAPFTVKFGNVSATAYCIQPSKPGPGSGTYQITKLEGKQELAKTIYYGTEASGAAYFFNCHHKDFSAGKRFIVTHLAASYANGSSDAFYGTNSTGEALAMELYHYAVSQPEIPDVEMSFSNSNVTAYVDGSQQRTEDITFKASSQQTITMDLPDGVKLHNISTGKTSVAGAKVTISGGTKFYLSAPLTQTRDVAGSWSAKMQGSITKDYSAYKITTGSSYQDIALVFGEGVEDEKYVSFSVKWLELAKVEIIKVDSRHENAKLSGAVFGIYSDPDCTKLITEMPATDENGSSVAEIVKTQDTVYLKEIQAPEGYRLNTAGYNVKLIANDTASVTVPDQEQMGELTIYKEGQVLTGADVTEEGVTFRYEDRRQEGAVYNVYAGEDIVTAYGAKIYSKGDLVKGNLTTDDNGSAVLKNLHLGTYVIREVQAPENFYNAGEEKTVTLSYAGQNVETVFSESTFHNDRQKAEVSVLKQDKDTLNSLDGGVFGLYAGSDITNADGNIVVSKGALIEKAVTGEDGKAVFTADLPIGFSYDVKEIQAPDGYVRNQEDVYSFTFSYTNDSEAKVTFTHTFTNERVNATIRLQKKDTETSQAIPQGDASLENAVYGLYARKDIVHPDGATGVIYKAGDRVATLTTDENGKASIENLYLGEYFIKEITPPVGYLAD</sequence>
<comment type="caution">
    <text evidence="8">The sequence shown here is derived from an EMBL/GenBank/DDBJ whole genome shotgun (WGS) entry which is preliminary data.</text>
</comment>
<feature type="domain" description="SpaA-like prealbumin fold" evidence="6">
    <location>
        <begin position="510"/>
        <end position="599"/>
    </location>
</feature>
<keyword evidence="3 5" id="KW-0732">Signal</keyword>
<reference evidence="8" key="2">
    <citation type="submission" date="2021-04" db="EMBL/GenBank/DDBJ databases">
        <authorList>
            <person name="Gilroy R."/>
        </authorList>
    </citation>
    <scope>NUCLEOTIDE SEQUENCE</scope>
    <source>
        <strain evidence="8">CHK165-2605</strain>
    </source>
</reference>
<evidence type="ECO:0000256" key="2">
    <source>
        <dbReference type="ARBA" id="ARBA00022525"/>
    </source>
</evidence>
<evidence type="ECO:0000256" key="4">
    <source>
        <dbReference type="SAM" id="MobiDB-lite"/>
    </source>
</evidence>
<dbReference type="Proteomes" id="UP000823895">
    <property type="component" value="Unassembled WGS sequence"/>
</dbReference>
<protein>
    <submittedName>
        <fullName evidence="8">Peptidase</fullName>
    </submittedName>
</protein>
<comment type="similarity">
    <text evidence="1">Belongs to the serine-aspartate repeat-containing protein (SDr) family.</text>
</comment>
<keyword evidence="2" id="KW-0964">Secreted</keyword>
<feature type="signal peptide" evidence="5">
    <location>
        <begin position="1"/>
        <end position="32"/>
    </location>
</feature>
<feature type="domain" description="SpaA-like prealbumin fold" evidence="6">
    <location>
        <begin position="844"/>
        <end position="927"/>
    </location>
</feature>
<evidence type="ECO:0000256" key="5">
    <source>
        <dbReference type="SAM" id="SignalP"/>
    </source>
</evidence>
<dbReference type="InterPro" id="IPR046751">
    <property type="entry name" value="TED_2"/>
</dbReference>
<evidence type="ECO:0000313" key="9">
    <source>
        <dbReference type="Proteomes" id="UP000823895"/>
    </source>
</evidence>